<dbReference type="InterPro" id="IPR000873">
    <property type="entry name" value="AMP-dep_synth/lig_dom"/>
</dbReference>
<dbReference type="Proteomes" id="UP000075502">
    <property type="component" value="Unassembled WGS sequence"/>
</dbReference>
<feature type="region of interest" description="Disordered" evidence="2">
    <location>
        <begin position="351"/>
        <end position="374"/>
    </location>
</feature>
<comment type="caution">
    <text evidence="5">The sequence shown here is derived from an EMBL/GenBank/DDBJ whole genome shotgun (WGS) entry which is preliminary data.</text>
</comment>
<dbReference type="Gene3D" id="3.40.50.12780">
    <property type="entry name" value="N-terminal domain of ligase-like"/>
    <property type="match status" value="1"/>
</dbReference>
<name>A0A150TYU6_SORCE</name>
<gene>
    <name evidence="5" type="ORF">BE21_16070</name>
</gene>
<dbReference type="GO" id="GO:0006631">
    <property type="term" value="P:fatty acid metabolic process"/>
    <property type="evidence" value="ECO:0007669"/>
    <property type="project" value="TreeGrafter"/>
</dbReference>
<feature type="domain" description="AMP-dependent synthetase/ligase" evidence="3">
    <location>
        <begin position="16"/>
        <end position="395"/>
    </location>
</feature>
<dbReference type="AlphaFoldDB" id="A0A150TYU6"/>
<accession>A0A150TYU6</accession>
<dbReference type="PROSITE" id="PS00455">
    <property type="entry name" value="AMP_BINDING"/>
    <property type="match status" value="1"/>
</dbReference>
<evidence type="ECO:0000256" key="2">
    <source>
        <dbReference type="SAM" id="MobiDB-lite"/>
    </source>
</evidence>
<reference evidence="5 6" key="1">
    <citation type="submission" date="2014-02" db="EMBL/GenBank/DDBJ databases">
        <title>The small core and large imbalanced accessory genome model reveals a collaborative survival strategy of Sorangium cellulosum strains in nature.</title>
        <authorList>
            <person name="Han K."/>
            <person name="Peng R."/>
            <person name="Blom J."/>
            <person name="Li Y.-Z."/>
        </authorList>
    </citation>
    <scope>NUCLEOTIDE SEQUENCE [LARGE SCALE GENOMIC DNA]</scope>
    <source>
        <strain evidence="5 6">So0007-03</strain>
    </source>
</reference>
<dbReference type="Pfam" id="PF13193">
    <property type="entry name" value="AMP-binding_C"/>
    <property type="match status" value="1"/>
</dbReference>
<dbReference type="SUPFAM" id="SSF56801">
    <property type="entry name" value="Acetyl-CoA synthetase-like"/>
    <property type="match status" value="1"/>
</dbReference>
<dbReference type="Gene3D" id="3.30.300.30">
    <property type="match status" value="1"/>
</dbReference>
<organism evidence="5 6">
    <name type="scientific">Sorangium cellulosum</name>
    <name type="common">Polyangium cellulosum</name>
    <dbReference type="NCBI Taxonomy" id="56"/>
    <lineage>
        <taxon>Bacteria</taxon>
        <taxon>Pseudomonadati</taxon>
        <taxon>Myxococcota</taxon>
        <taxon>Polyangia</taxon>
        <taxon>Polyangiales</taxon>
        <taxon>Polyangiaceae</taxon>
        <taxon>Sorangium</taxon>
    </lineage>
</organism>
<evidence type="ECO:0000313" key="6">
    <source>
        <dbReference type="Proteomes" id="UP000075502"/>
    </source>
</evidence>
<evidence type="ECO:0000256" key="1">
    <source>
        <dbReference type="ARBA" id="ARBA00006432"/>
    </source>
</evidence>
<dbReference type="GO" id="GO:0031956">
    <property type="term" value="F:medium-chain fatty acid-CoA ligase activity"/>
    <property type="evidence" value="ECO:0007669"/>
    <property type="project" value="TreeGrafter"/>
</dbReference>
<feature type="compositionally biased region" description="Low complexity" evidence="2">
    <location>
        <begin position="359"/>
        <end position="374"/>
    </location>
</feature>
<sequence length="546" mass="56763">MASPLVERLAQLGSSARTAVEDDRGQTTFAALTERALRVRGALLADGGRRGAGALASPSSLEGERILLLVPPGAAWVSAFLGVLLAGGIALPLSALYPPAELAWLASDAGVRRLIVGDELAGVAAPIAQGRSVLRVEDLERAAPGPEGALSDIAADDPALLLYTSGTTGKPKGALLTHRNLAVQAELLRAAWGFSEHDALLHALPLHHLHGVVIALMTSLLAGSATRMLPRFDAQRVAAEIARGSVTAFMAVPTMYQRLFEQIDRGSAPGFAAGAGALRLATSGSAALPVTLAERWRDLTGAIPLERFGMTEIGVGLSNPLDPGGRRAGWVGFPLPTVEARITDDAGNASEWAPGDASAWAPGDAPGEAPARPGGAAVARGELWIRGPSVFKGYLGREDATAAAFQDGWFRTGDVAERSSDGRFRLLGRTSVDILKSGGYKLSALEIEEALREHGAIAEVAVIGVPDEAWGERVVAVVVAAPGREAECATGPLRAWAKERLAPYKVPRESIVVPSLPRNAMGKVVKPELVKAIAARGAEGEDPRAG</sequence>
<dbReference type="InterPro" id="IPR025110">
    <property type="entry name" value="AMP-bd_C"/>
</dbReference>
<evidence type="ECO:0000259" key="3">
    <source>
        <dbReference type="Pfam" id="PF00501"/>
    </source>
</evidence>
<evidence type="ECO:0000313" key="5">
    <source>
        <dbReference type="EMBL" id="KYG09757.1"/>
    </source>
</evidence>
<protein>
    <submittedName>
        <fullName evidence="5">Long-chain fatty acid--CoA ligase</fullName>
    </submittedName>
</protein>
<dbReference type="EMBL" id="JEME01000572">
    <property type="protein sequence ID" value="KYG09757.1"/>
    <property type="molecule type" value="Genomic_DNA"/>
</dbReference>
<dbReference type="InterPro" id="IPR045851">
    <property type="entry name" value="AMP-bd_C_sf"/>
</dbReference>
<dbReference type="PANTHER" id="PTHR43201">
    <property type="entry name" value="ACYL-COA SYNTHETASE"/>
    <property type="match status" value="1"/>
</dbReference>
<dbReference type="PANTHER" id="PTHR43201:SF8">
    <property type="entry name" value="ACYL-COA SYNTHETASE FAMILY MEMBER 3"/>
    <property type="match status" value="1"/>
</dbReference>
<comment type="similarity">
    <text evidence="1">Belongs to the ATP-dependent AMP-binding enzyme family.</text>
</comment>
<dbReference type="InterPro" id="IPR042099">
    <property type="entry name" value="ANL_N_sf"/>
</dbReference>
<keyword evidence="5" id="KW-0436">Ligase</keyword>
<evidence type="ECO:0000259" key="4">
    <source>
        <dbReference type="Pfam" id="PF13193"/>
    </source>
</evidence>
<dbReference type="InterPro" id="IPR020845">
    <property type="entry name" value="AMP-binding_CS"/>
</dbReference>
<proteinExistence type="inferred from homology"/>
<dbReference type="Pfam" id="PF00501">
    <property type="entry name" value="AMP-binding"/>
    <property type="match status" value="1"/>
</dbReference>
<feature type="domain" description="AMP-binding enzyme C-terminal" evidence="4">
    <location>
        <begin position="446"/>
        <end position="523"/>
    </location>
</feature>